<dbReference type="VEuPathDB" id="VectorBase:BGLAX_040171"/>
<gene>
    <name evidence="1" type="primary">106062772</name>
</gene>
<evidence type="ECO:0000313" key="2">
    <source>
        <dbReference type="Proteomes" id="UP000076420"/>
    </source>
</evidence>
<evidence type="ECO:0008006" key="3">
    <source>
        <dbReference type="Google" id="ProtNLM"/>
    </source>
</evidence>
<dbReference type="KEGG" id="bgt:106062772"/>
<proteinExistence type="predicted"/>
<accession>A0A2C9LDS1</accession>
<sequence>MANADEPAEKIKSKKIFINHLDSFQGRNIGKYLSRCVVGASLEEVEEEDDHSVTSVTDKMKEGCFEIVGTLKDKEKPKPDFAKEIIMYENKDQLYEYLVECDIIIYDITEDPDQIDEAVWAVSELNSDMDKIDKSKVFILISTCMTWAKSKPLDPEGNEIVCI</sequence>
<dbReference type="AlphaFoldDB" id="A0A2C9LDS1"/>
<reference evidence="1" key="1">
    <citation type="submission" date="2020-05" db="UniProtKB">
        <authorList>
            <consortium name="EnsemblMetazoa"/>
        </authorList>
    </citation>
    <scope>IDENTIFICATION</scope>
    <source>
        <strain evidence="1">BB02</strain>
    </source>
</reference>
<dbReference type="VEuPathDB" id="VectorBase:BGLB030039"/>
<dbReference type="EnsemblMetazoa" id="BGLB030039-RA">
    <property type="protein sequence ID" value="BGLB030039-PA"/>
    <property type="gene ID" value="BGLB030039"/>
</dbReference>
<name>A0A2C9LDS1_BIOGL</name>
<organism evidence="1 2">
    <name type="scientific">Biomphalaria glabrata</name>
    <name type="common">Bloodfluke planorb</name>
    <name type="synonym">Freshwater snail</name>
    <dbReference type="NCBI Taxonomy" id="6526"/>
    <lineage>
        <taxon>Eukaryota</taxon>
        <taxon>Metazoa</taxon>
        <taxon>Spiralia</taxon>
        <taxon>Lophotrochozoa</taxon>
        <taxon>Mollusca</taxon>
        <taxon>Gastropoda</taxon>
        <taxon>Heterobranchia</taxon>
        <taxon>Euthyneura</taxon>
        <taxon>Panpulmonata</taxon>
        <taxon>Hygrophila</taxon>
        <taxon>Lymnaeoidea</taxon>
        <taxon>Planorbidae</taxon>
        <taxon>Biomphalaria</taxon>
    </lineage>
</organism>
<evidence type="ECO:0000313" key="1">
    <source>
        <dbReference type="EnsemblMetazoa" id="BGLB030039-PA"/>
    </source>
</evidence>
<dbReference type="Proteomes" id="UP000076420">
    <property type="component" value="Unassembled WGS sequence"/>
</dbReference>
<dbReference type="STRING" id="6526.A0A2C9LDS1"/>
<protein>
    <recommendedName>
        <fullName evidence="3">Adenylate kinase 7</fullName>
    </recommendedName>
</protein>